<evidence type="ECO:0000313" key="2">
    <source>
        <dbReference type="Proteomes" id="UP000644548"/>
    </source>
</evidence>
<reference evidence="2" key="1">
    <citation type="journal article" date="2019" name="Int. J. Syst. Evol. Microbiol.">
        <title>The Global Catalogue of Microorganisms (GCM) 10K type strain sequencing project: providing services to taxonomists for standard genome sequencing and annotation.</title>
        <authorList>
            <consortium name="The Broad Institute Genomics Platform"/>
            <consortium name="The Broad Institute Genome Sequencing Center for Infectious Disease"/>
            <person name="Wu L."/>
            <person name="Ma J."/>
        </authorList>
    </citation>
    <scope>NUCLEOTIDE SEQUENCE [LARGE SCALE GENOMIC DNA]</scope>
    <source>
        <strain evidence="2">JCM 31405</strain>
    </source>
</reference>
<dbReference type="Proteomes" id="UP000644548">
    <property type="component" value="Unassembled WGS sequence"/>
</dbReference>
<organism evidence="1 2">
    <name type="scientific">Deinococcus sedimenti</name>
    <dbReference type="NCBI Taxonomy" id="1867090"/>
    <lineage>
        <taxon>Bacteria</taxon>
        <taxon>Thermotogati</taxon>
        <taxon>Deinococcota</taxon>
        <taxon>Deinococci</taxon>
        <taxon>Deinococcales</taxon>
        <taxon>Deinococcaceae</taxon>
        <taxon>Deinococcus</taxon>
    </lineage>
</organism>
<gene>
    <name evidence="1" type="ORF">GCM10008960_40940</name>
</gene>
<protein>
    <submittedName>
        <fullName evidence="1">Uncharacterized protein</fullName>
    </submittedName>
</protein>
<dbReference type="EMBL" id="BMQN01000031">
    <property type="protein sequence ID" value="GGS10731.1"/>
    <property type="molecule type" value="Genomic_DNA"/>
</dbReference>
<accession>A0ABQ2S994</accession>
<comment type="caution">
    <text evidence="1">The sequence shown here is derived from an EMBL/GenBank/DDBJ whole genome shotgun (WGS) entry which is preliminary data.</text>
</comment>
<sequence>MFQINLVDGESVILTPNALVELHRLTPADSFLKGRTTYVLLQDVSKAVPHAHQHPLRQLNSLGAQVQSVLTIPPNLRHWLHPTLEASLVLPTITPFTLVGEYIHHALSRHYQATVVSYEPPLGWLQSRAL</sequence>
<keyword evidence="2" id="KW-1185">Reference proteome</keyword>
<evidence type="ECO:0000313" key="1">
    <source>
        <dbReference type="EMBL" id="GGS10731.1"/>
    </source>
</evidence>
<name>A0ABQ2S994_9DEIO</name>
<proteinExistence type="predicted"/>